<proteinExistence type="predicted"/>
<sequence>MRTTLPLTARRSQRAVAVALAAVLTAVALAGCSGARGAASPDEGTREAAKGMQRPPARAGFDYQIGGGYPSPSGVRVVSRDRGDSAQPGKYNICYVNAFQAQPDALDWWQRHHPRLLLRGEDGEPVLDREWDEALFDLTTAERREALARLVGRWIDGCADKDFQAVELDNLDSYERSGGRLGHADNAAFAALLTRRAHRAGLAAGQKNAAELLPRRARMGFDFAVTEECGQYDECEQYAAAYDDRVLDVEYGAKGLAAACRQWGDQISVVRRDLDVLPEGREGHVSERC</sequence>
<dbReference type="InterPro" id="IPR017853">
    <property type="entry name" value="GH"/>
</dbReference>
<evidence type="ECO:0000259" key="3">
    <source>
        <dbReference type="Pfam" id="PF03537"/>
    </source>
</evidence>
<dbReference type="Gene3D" id="3.20.20.70">
    <property type="entry name" value="Aldolase class I"/>
    <property type="match status" value="1"/>
</dbReference>
<dbReference type="InterPro" id="IPR004352">
    <property type="entry name" value="GH114_TIM-barrel"/>
</dbReference>
<feature type="signal peptide" evidence="2">
    <location>
        <begin position="1"/>
        <end position="30"/>
    </location>
</feature>
<dbReference type="PANTHER" id="PTHR35273">
    <property type="entry name" value="ALPHA-1,4 POLYGALACTOSAMINIDASE, PUTATIVE (AFU_ORTHOLOGUE AFUA_3G07890)-RELATED"/>
    <property type="match status" value="1"/>
</dbReference>
<dbReference type="SUPFAM" id="SSF51445">
    <property type="entry name" value="(Trans)glycosidases"/>
    <property type="match status" value="1"/>
</dbReference>
<dbReference type="EMBL" id="QOIN01000046">
    <property type="protein sequence ID" value="RCG21459.1"/>
    <property type="molecule type" value="Genomic_DNA"/>
</dbReference>
<dbReference type="InterPro" id="IPR013785">
    <property type="entry name" value="Aldolase_TIM"/>
</dbReference>
<keyword evidence="5" id="KW-1185">Reference proteome</keyword>
<organism evidence="4 5">
    <name type="scientific">Streptomyces diacarni</name>
    <dbReference type="NCBI Taxonomy" id="2800381"/>
    <lineage>
        <taxon>Bacteria</taxon>
        <taxon>Bacillati</taxon>
        <taxon>Actinomycetota</taxon>
        <taxon>Actinomycetes</taxon>
        <taxon>Kitasatosporales</taxon>
        <taxon>Streptomycetaceae</taxon>
        <taxon>Streptomyces</taxon>
    </lineage>
</organism>
<gene>
    <name evidence="4" type="ORF">DTL70_18740</name>
</gene>
<dbReference type="Proteomes" id="UP000252914">
    <property type="component" value="Unassembled WGS sequence"/>
</dbReference>
<protein>
    <recommendedName>
        <fullName evidence="3">Glycoside-hydrolase family GH114 TIM-barrel domain-containing protein</fullName>
    </recommendedName>
</protein>
<feature type="region of interest" description="Disordered" evidence="1">
    <location>
        <begin position="34"/>
        <end position="56"/>
    </location>
</feature>
<dbReference type="PANTHER" id="PTHR35273:SF2">
    <property type="entry name" value="ALPHA-GALACTOSIDASE"/>
    <property type="match status" value="1"/>
</dbReference>
<accession>A0A367EUR3</accession>
<feature type="chain" id="PRO_5039165941" description="Glycoside-hydrolase family GH114 TIM-barrel domain-containing protein" evidence="2">
    <location>
        <begin position="31"/>
        <end position="289"/>
    </location>
</feature>
<evidence type="ECO:0000313" key="5">
    <source>
        <dbReference type="Proteomes" id="UP000252914"/>
    </source>
</evidence>
<name>A0A367EUR3_9ACTN</name>
<comment type="caution">
    <text evidence="4">The sequence shown here is derived from an EMBL/GenBank/DDBJ whole genome shotgun (WGS) entry which is preliminary data.</text>
</comment>
<keyword evidence="2" id="KW-0732">Signal</keyword>
<dbReference type="Pfam" id="PF03537">
    <property type="entry name" value="Glyco_hydro_114"/>
    <property type="match status" value="1"/>
</dbReference>
<dbReference type="PROSITE" id="PS51257">
    <property type="entry name" value="PROKAR_LIPOPROTEIN"/>
    <property type="match status" value="1"/>
</dbReference>
<dbReference type="RefSeq" id="WP_114023093.1">
    <property type="nucleotide sequence ID" value="NZ_QOIN01000046.1"/>
</dbReference>
<evidence type="ECO:0000313" key="4">
    <source>
        <dbReference type="EMBL" id="RCG21459.1"/>
    </source>
</evidence>
<evidence type="ECO:0000256" key="1">
    <source>
        <dbReference type="SAM" id="MobiDB-lite"/>
    </source>
</evidence>
<dbReference type="AlphaFoldDB" id="A0A367EUR3"/>
<reference evidence="4 5" key="1">
    <citation type="submission" date="2018-06" db="EMBL/GenBank/DDBJ databases">
        <title>Streptomyces reniochalinae sp. nov. and Streptomyces diacarnus sp. nov. from marine sponges.</title>
        <authorList>
            <person name="Li L."/>
        </authorList>
    </citation>
    <scope>NUCLEOTIDE SEQUENCE [LARGE SCALE GENOMIC DNA]</scope>
    <source>
        <strain evidence="4 5">LHW51701</strain>
    </source>
</reference>
<feature type="domain" description="Glycoside-hydrolase family GH114 TIM-barrel" evidence="3">
    <location>
        <begin position="61"/>
        <end position="276"/>
    </location>
</feature>
<evidence type="ECO:0000256" key="2">
    <source>
        <dbReference type="SAM" id="SignalP"/>
    </source>
</evidence>